<dbReference type="AlphaFoldDB" id="A0A1Y1UI82"/>
<reference evidence="1 2" key="1">
    <citation type="submission" date="2017-03" db="EMBL/GenBank/DDBJ databases">
        <title>Widespread Adenine N6-methylation of Active Genes in Fungi.</title>
        <authorList>
            <consortium name="DOE Joint Genome Institute"/>
            <person name="Mondo S.J."/>
            <person name="Dannebaum R.O."/>
            <person name="Kuo R.C."/>
            <person name="Louie K.B."/>
            <person name="Bewick A.J."/>
            <person name="Labutti K."/>
            <person name="Haridas S."/>
            <person name="Kuo A."/>
            <person name="Salamov A."/>
            <person name="Ahrendt S.R."/>
            <person name="Lau R."/>
            <person name="Bowen B.P."/>
            <person name="Lipzen A."/>
            <person name="Sullivan W."/>
            <person name="Andreopoulos W.B."/>
            <person name="Clum A."/>
            <person name="Lindquist E."/>
            <person name="Daum C."/>
            <person name="Northen T.R."/>
            <person name="Ramamoorthy G."/>
            <person name="Schmitz R.J."/>
            <person name="Gryganskyi A."/>
            <person name="Culley D."/>
            <person name="Magnuson J."/>
            <person name="James T.Y."/>
            <person name="O'Malley M.A."/>
            <person name="Stajich J.E."/>
            <person name="Spatafora J.W."/>
            <person name="Visel A."/>
            <person name="Grigoriev I.V."/>
        </authorList>
    </citation>
    <scope>NUCLEOTIDE SEQUENCE [LARGE SCALE GENOMIC DNA]</scope>
    <source>
        <strain evidence="1 2">NRRL Y-17943</strain>
    </source>
</reference>
<evidence type="ECO:0000313" key="2">
    <source>
        <dbReference type="Proteomes" id="UP000193218"/>
    </source>
</evidence>
<name>A0A1Y1UI82_9TREE</name>
<dbReference type="EMBL" id="NBSH01000006">
    <property type="protein sequence ID" value="ORX37247.1"/>
    <property type="molecule type" value="Genomic_DNA"/>
</dbReference>
<gene>
    <name evidence="1" type="ORF">BD324DRAFT_435347</name>
</gene>
<dbReference type="SUPFAM" id="SSF50729">
    <property type="entry name" value="PH domain-like"/>
    <property type="match status" value="1"/>
</dbReference>
<dbReference type="InParanoid" id="A0A1Y1UI82"/>
<dbReference type="RefSeq" id="XP_021871285.1">
    <property type="nucleotide sequence ID" value="XM_022012777.1"/>
</dbReference>
<evidence type="ECO:0008006" key="3">
    <source>
        <dbReference type="Google" id="ProtNLM"/>
    </source>
</evidence>
<evidence type="ECO:0000313" key="1">
    <source>
        <dbReference type="EMBL" id="ORX37247.1"/>
    </source>
</evidence>
<accession>A0A1Y1UI82</accession>
<organism evidence="1 2">
    <name type="scientific">Kockovaella imperatae</name>
    <dbReference type="NCBI Taxonomy" id="4999"/>
    <lineage>
        <taxon>Eukaryota</taxon>
        <taxon>Fungi</taxon>
        <taxon>Dikarya</taxon>
        <taxon>Basidiomycota</taxon>
        <taxon>Agaricomycotina</taxon>
        <taxon>Tremellomycetes</taxon>
        <taxon>Tremellales</taxon>
        <taxon>Cuniculitremaceae</taxon>
        <taxon>Kockovaella</taxon>
    </lineage>
</organism>
<dbReference type="OrthoDB" id="1259151at2759"/>
<proteinExistence type="predicted"/>
<dbReference type="GeneID" id="33554585"/>
<sequence length="166" mass="18115">MSLNTLSITSMDRFDLLPGEHVLTPRHTADIELKVPATLSGPKRTETADGFLWVTDHRVVFAARTVVAAYDAPPQLESLVIPYTTLLKCTFNLPTFSANHLLISFLPDPELGAASNLPAPGRGSSLEVKIIVGDGAGHGVWKRIEGERQRHEHHRSQGEVLPAYSS</sequence>
<keyword evidence="2" id="KW-1185">Reference proteome</keyword>
<comment type="caution">
    <text evidence="1">The sequence shown here is derived from an EMBL/GenBank/DDBJ whole genome shotgun (WGS) entry which is preliminary data.</text>
</comment>
<dbReference type="Proteomes" id="UP000193218">
    <property type="component" value="Unassembled WGS sequence"/>
</dbReference>
<dbReference type="STRING" id="4999.A0A1Y1UI82"/>
<protein>
    <recommendedName>
        <fullName evidence="3">GRAM domain-containing protein</fullName>
    </recommendedName>
</protein>